<feature type="transmembrane region" description="Helical" evidence="6">
    <location>
        <begin position="24"/>
        <end position="44"/>
    </location>
</feature>
<name>A0A538T6Y5_UNCEI</name>
<feature type="transmembrane region" description="Helical" evidence="6">
    <location>
        <begin position="435"/>
        <end position="464"/>
    </location>
</feature>
<feature type="transmembrane region" description="Helical" evidence="6">
    <location>
        <begin position="231"/>
        <end position="249"/>
    </location>
</feature>
<dbReference type="PROSITE" id="PS50005">
    <property type="entry name" value="TPR"/>
    <property type="match status" value="1"/>
</dbReference>
<dbReference type="SUPFAM" id="SSF48452">
    <property type="entry name" value="TPR-like"/>
    <property type="match status" value="1"/>
</dbReference>
<dbReference type="InterPro" id="IPR007016">
    <property type="entry name" value="O-antigen_ligase-rel_domated"/>
</dbReference>
<feature type="repeat" description="TPR" evidence="5">
    <location>
        <begin position="700"/>
        <end position="733"/>
    </location>
</feature>
<proteinExistence type="predicted"/>
<keyword evidence="3 6" id="KW-1133">Transmembrane helix</keyword>
<feature type="transmembrane region" description="Helical" evidence="6">
    <location>
        <begin position="484"/>
        <end position="506"/>
    </location>
</feature>
<evidence type="ECO:0000256" key="1">
    <source>
        <dbReference type="ARBA" id="ARBA00004141"/>
    </source>
</evidence>
<evidence type="ECO:0000313" key="9">
    <source>
        <dbReference type="Proteomes" id="UP000316852"/>
    </source>
</evidence>
<reference evidence="8 9" key="1">
    <citation type="journal article" date="2019" name="Nat. Microbiol.">
        <title>Mediterranean grassland soil C-N compound turnover is dependent on rainfall and depth, and is mediated by genomically divergent microorganisms.</title>
        <authorList>
            <person name="Diamond S."/>
            <person name="Andeer P.F."/>
            <person name="Li Z."/>
            <person name="Crits-Christoph A."/>
            <person name="Burstein D."/>
            <person name="Anantharaman K."/>
            <person name="Lane K.R."/>
            <person name="Thomas B.C."/>
            <person name="Pan C."/>
            <person name="Northen T.R."/>
            <person name="Banfield J.F."/>
        </authorList>
    </citation>
    <scope>NUCLEOTIDE SEQUENCE [LARGE SCALE GENOMIC DNA]</scope>
    <source>
        <strain evidence="8">WS_6</strain>
    </source>
</reference>
<keyword evidence="5" id="KW-0802">TPR repeat</keyword>
<protein>
    <recommendedName>
        <fullName evidence="7">O-antigen ligase-related domain-containing protein</fullName>
    </recommendedName>
</protein>
<feature type="transmembrane region" description="Helical" evidence="6">
    <location>
        <begin position="159"/>
        <end position="179"/>
    </location>
</feature>
<evidence type="ECO:0000256" key="3">
    <source>
        <dbReference type="ARBA" id="ARBA00022989"/>
    </source>
</evidence>
<sequence>MPRGKAPDRASPAHHARPVALRPLQWITLALLFLLPTVFVRTVLDAFEFPKLELLATGSVLLWTLGAFRESARAGAAGGTAWLAALPQRLTAWVRADPLGAGVAAYVGSALVSTVCSMRPTLSFFGAPESFAGLKTAIATASLFFASRSLASHPRWFHLMTRAACVGAAIAAGYALLQLLKLDPYAWAGNATFGGENRVFGTLAHPNLLGAYLVMSLPLTARIAARAKTPLVRVAWMVMGAVAFMIVIATLSRGAWISLAVAGAAYALLATRGARATSPSPAGRGGPPASGLLRAVLVALLAVSFLLISAPRLRSALRQRISQIADLSAPTTQSRLQLWKAGLRMGADHPILGAGLDCYGSAFPAYRSAEYVRIEWGGNPTKAHSEMINIFATQGSLGVVTALAVVLLAAGAVWRSTASRNPVTRGDAVAAGAALAGFAGQALTGFTVVAVGALAASLAGWLAWADRADTVTPEPVPPARNPSAPGWMTGLVILAGGAAFFVPVVLTPWRAARIEYAASRNPIGSPLRAEGYARAAALLPWYDRYEWEAGRSLLIEAVQSRDQTWQTLERARGALESAIRIDPRSGTHRAYLARVLSSEALLRPTSETRARVSLTAKEAVARDPLDPYVIVLTEQSLMAAGLDGEARELALRCANLYPDFAQPFADIGSIALRQNRYGDAADTLAIAVRKDWREDLPGHAVAWENLSAAYAKLGKYGEAHAAAESALRLNAGRREP</sequence>
<dbReference type="AlphaFoldDB" id="A0A538T6Y5"/>
<dbReference type="Gene3D" id="1.25.40.10">
    <property type="entry name" value="Tetratricopeptide repeat domain"/>
    <property type="match status" value="1"/>
</dbReference>
<comment type="subcellular location">
    <subcellularLocation>
        <location evidence="1">Membrane</location>
        <topology evidence="1">Multi-pass membrane protein</topology>
    </subcellularLocation>
</comment>
<dbReference type="Proteomes" id="UP000316852">
    <property type="component" value="Unassembled WGS sequence"/>
</dbReference>
<evidence type="ECO:0000313" key="8">
    <source>
        <dbReference type="EMBL" id="TMQ59391.1"/>
    </source>
</evidence>
<dbReference type="PANTHER" id="PTHR37422">
    <property type="entry name" value="TEICHURONIC ACID BIOSYNTHESIS PROTEIN TUAE"/>
    <property type="match status" value="1"/>
</dbReference>
<feature type="transmembrane region" description="Helical" evidence="6">
    <location>
        <begin position="390"/>
        <end position="414"/>
    </location>
</feature>
<keyword evidence="2 6" id="KW-0812">Transmembrane</keyword>
<evidence type="ECO:0000256" key="6">
    <source>
        <dbReference type="SAM" id="Phobius"/>
    </source>
</evidence>
<dbReference type="GO" id="GO:0016020">
    <property type="term" value="C:membrane"/>
    <property type="evidence" value="ECO:0007669"/>
    <property type="project" value="UniProtKB-SubCell"/>
</dbReference>
<keyword evidence="4 6" id="KW-0472">Membrane</keyword>
<feature type="transmembrane region" description="Helical" evidence="6">
    <location>
        <begin position="292"/>
        <end position="310"/>
    </location>
</feature>
<dbReference type="PANTHER" id="PTHR37422:SF13">
    <property type="entry name" value="LIPOPOLYSACCHARIDE BIOSYNTHESIS PROTEIN PA4999-RELATED"/>
    <property type="match status" value="1"/>
</dbReference>
<dbReference type="InterPro" id="IPR051533">
    <property type="entry name" value="WaaL-like"/>
</dbReference>
<comment type="caution">
    <text evidence="8">The sequence shown here is derived from an EMBL/GenBank/DDBJ whole genome shotgun (WGS) entry which is preliminary data.</text>
</comment>
<dbReference type="InterPro" id="IPR019734">
    <property type="entry name" value="TPR_rpt"/>
</dbReference>
<feature type="transmembrane region" description="Helical" evidence="6">
    <location>
        <begin position="199"/>
        <end position="219"/>
    </location>
</feature>
<dbReference type="EMBL" id="VBOW01000022">
    <property type="protein sequence ID" value="TMQ59391.1"/>
    <property type="molecule type" value="Genomic_DNA"/>
</dbReference>
<gene>
    <name evidence="8" type="ORF">E6K76_04810</name>
</gene>
<feature type="domain" description="O-antigen ligase-related" evidence="7">
    <location>
        <begin position="241"/>
        <end position="401"/>
    </location>
</feature>
<evidence type="ECO:0000256" key="4">
    <source>
        <dbReference type="ARBA" id="ARBA00023136"/>
    </source>
</evidence>
<evidence type="ECO:0000256" key="5">
    <source>
        <dbReference type="PROSITE-ProRule" id="PRU00339"/>
    </source>
</evidence>
<accession>A0A538T6Y5</accession>
<evidence type="ECO:0000256" key="2">
    <source>
        <dbReference type="ARBA" id="ARBA00022692"/>
    </source>
</evidence>
<dbReference type="Pfam" id="PF04932">
    <property type="entry name" value="Wzy_C"/>
    <property type="match status" value="1"/>
</dbReference>
<evidence type="ECO:0000259" key="7">
    <source>
        <dbReference type="Pfam" id="PF04932"/>
    </source>
</evidence>
<dbReference type="InterPro" id="IPR011990">
    <property type="entry name" value="TPR-like_helical_dom_sf"/>
</dbReference>
<organism evidence="8 9">
    <name type="scientific">Eiseniibacteriota bacterium</name>
    <dbReference type="NCBI Taxonomy" id="2212470"/>
    <lineage>
        <taxon>Bacteria</taxon>
        <taxon>Candidatus Eiseniibacteriota</taxon>
    </lineage>
</organism>